<feature type="domain" description="DH" evidence="6">
    <location>
        <begin position="45"/>
        <end position="228"/>
    </location>
</feature>
<dbReference type="GO" id="GO:0007411">
    <property type="term" value="P:axon guidance"/>
    <property type="evidence" value="ECO:0007669"/>
    <property type="project" value="TreeGrafter"/>
</dbReference>
<dbReference type="GO" id="GO:0035556">
    <property type="term" value="P:intracellular signal transduction"/>
    <property type="evidence" value="ECO:0007669"/>
    <property type="project" value="InterPro"/>
</dbReference>
<evidence type="ECO:0000256" key="1">
    <source>
        <dbReference type="ARBA" id="ARBA00004496"/>
    </source>
</evidence>
<feature type="compositionally biased region" description="Basic and acidic residues" evidence="4">
    <location>
        <begin position="16"/>
        <end position="27"/>
    </location>
</feature>
<dbReference type="GO" id="GO:0005085">
    <property type="term" value="F:guanyl-nucleotide exchange factor activity"/>
    <property type="evidence" value="ECO:0007669"/>
    <property type="project" value="UniProtKB-KW"/>
</dbReference>
<dbReference type="Gene3D" id="2.30.29.30">
    <property type="entry name" value="Pleckstrin-homology domain (PH domain)/Phosphotyrosine-binding domain (PTB)"/>
    <property type="match status" value="1"/>
</dbReference>
<dbReference type="Pfam" id="PF22697">
    <property type="entry name" value="SOS1_NGEF_PH"/>
    <property type="match status" value="1"/>
</dbReference>
<dbReference type="InterPro" id="IPR000219">
    <property type="entry name" value="DH_dom"/>
</dbReference>
<feature type="region of interest" description="Disordered" evidence="4">
    <location>
        <begin position="1"/>
        <end position="36"/>
    </location>
</feature>
<name>A0A1B6KB03_9HEMI</name>
<feature type="domain" description="PH" evidence="5">
    <location>
        <begin position="240"/>
        <end position="364"/>
    </location>
</feature>
<evidence type="ECO:0000256" key="4">
    <source>
        <dbReference type="SAM" id="MobiDB-lite"/>
    </source>
</evidence>
<dbReference type="CDD" id="cd00160">
    <property type="entry name" value="RhoGEF"/>
    <property type="match status" value="1"/>
</dbReference>
<proteinExistence type="predicted"/>
<protein>
    <recommendedName>
        <fullName evidence="8">DH domain-containing protein</fullName>
    </recommendedName>
</protein>
<dbReference type="FunFam" id="1.20.900.10:FF:000008">
    <property type="entry name" value="rho guanine nucleotide exchange factor 25"/>
    <property type="match status" value="1"/>
</dbReference>
<dbReference type="SUPFAM" id="SSF48065">
    <property type="entry name" value="DBL homology domain (DH-domain)"/>
    <property type="match status" value="1"/>
</dbReference>
<dbReference type="AlphaFoldDB" id="A0A1B6KB03"/>
<dbReference type="PROSITE" id="PS50010">
    <property type="entry name" value="DH_2"/>
    <property type="match status" value="1"/>
</dbReference>
<dbReference type="EMBL" id="GEBQ01031349">
    <property type="protein sequence ID" value="JAT08628.1"/>
    <property type="molecule type" value="Transcribed_RNA"/>
</dbReference>
<gene>
    <name evidence="7" type="ORF">g.24315</name>
</gene>
<dbReference type="CDD" id="cd13241">
    <property type="entry name" value="PH2_Kalirin_Trio_p63RhoGEF"/>
    <property type="match status" value="1"/>
</dbReference>
<comment type="subcellular location">
    <subcellularLocation>
        <location evidence="1">Cytoplasm</location>
    </subcellularLocation>
</comment>
<dbReference type="PANTHER" id="PTHR22826:SF106">
    <property type="entry name" value="TRIO, ISOFORM A"/>
    <property type="match status" value="1"/>
</dbReference>
<dbReference type="GO" id="GO:0005737">
    <property type="term" value="C:cytoplasm"/>
    <property type="evidence" value="ECO:0007669"/>
    <property type="project" value="UniProtKB-SubCell"/>
</dbReference>
<dbReference type="Pfam" id="PF00621">
    <property type="entry name" value="RhoGEF"/>
    <property type="match status" value="1"/>
</dbReference>
<evidence type="ECO:0000256" key="3">
    <source>
        <dbReference type="ARBA" id="ARBA00022658"/>
    </source>
</evidence>
<accession>A0A1B6KB03</accession>
<dbReference type="PROSITE" id="PS00741">
    <property type="entry name" value="DH_1"/>
    <property type="match status" value="1"/>
</dbReference>
<dbReference type="InterPro" id="IPR001849">
    <property type="entry name" value="PH_domain"/>
</dbReference>
<dbReference type="InterPro" id="IPR001331">
    <property type="entry name" value="GDS_CDC24_CS"/>
</dbReference>
<evidence type="ECO:0000256" key="2">
    <source>
        <dbReference type="ARBA" id="ARBA00022490"/>
    </source>
</evidence>
<dbReference type="InterPro" id="IPR011993">
    <property type="entry name" value="PH-like_dom_sf"/>
</dbReference>
<evidence type="ECO:0000259" key="6">
    <source>
        <dbReference type="PROSITE" id="PS50010"/>
    </source>
</evidence>
<dbReference type="SMART" id="SM00325">
    <property type="entry name" value="RhoGEF"/>
    <property type="match status" value="1"/>
</dbReference>
<dbReference type="InterPro" id="IPR051336">
    <property type="entry name" value="RhoGEF_Guanine_NuclExch_SF"/>
</dbReference>
<dbReference type="InterPro" id="IPR055251">
    <property type="entry name" value="SOS1_NGEF_PH"/>
</dbReference>
<dbReference type="PROSITE" id="PS50003">
    <property type="entry name" value="PH_DOMAIN"/>
    <property type="match status" value="1"/>
</dbReference>
<organism evidence="7">
    <name type="scientific">Graphocephala atropunctata</name>
    <dbReference type="NCBI Taxonomy" id="36148"/>
    <lineage>
        <taxon>Eukaryota</taxon>
        <taxon>Metazoa</taxon>
        <taxon>Ecdysozoa</taxon>
        <taxon>Arthropoda</taxon>
        <taxon>Hexapoda</taxon>
        <taxon>Insecta</taxon>
        <taxon>Pterygota</taxon>
        <taxon>Neoptera</taxon>
        <taxon>Paraneoptera</taxon>
        <taxon>Hemiptera</taxon>
        <taxon>Auchenorrhyncha</taxon>
        <taxon>Membracoidea</taxon>
        <taxon>Cicadellidae</taxon>
        <taxon>Cicadellinae</taxon>
        <taxon>Cicadellini</taxon>
        <taxon>Graphocephala</taxon>
    </lineage>
</organism>
<sequence length="388" mass="44942">MKPINEPILVPNEDTQGQREQHSEKQSKLSVSDATECEEDSAIQKREYVIRELVETERDYVRDLRLVAEGYIALMRDPDCDVPMPEDLRCGKDKMVFGNMEAIYEWHRDFFLKALERCILHPEELGPLFKRYERKLHMYVVYCQNKPVSEYIVSEHIDTYFEELRQKLGHKLQLCDLLIKPVQRIMKYRLLLSDLYKYTERAHLTAEMETLRQALHVMQVVPKAANDMMDVGRLQGFDGKITAQGKLLLHGPLACCEGTSGASFKGKELQVFLFEQNIIFSEAVGKKTQFTNPVYIYKNHIQVNKMSLEEKVEGREEKDGSGGAVDLFCVRSTDPRKPSLAYVCQAMTGELRAEWLHNLRTILQTQRDFLKAIQSPIAYQKELTKDPL</sequence>
<dbReference type="Gene3D" id="1.20.900.10">
    <property type="entry name" value="Dbl homology (DH) domain"/>
    <property type="match status" value="1"/>
</dbReference>
<dbReference type="SMART" id="SM00233">
    <property type="entry name" value="PH"/>
    <property type="match status" value="1"/>
</dbReference>
<dbReference type="GO" id="GO:0019898">
    <property type="term" value="C:extrinsic component of membrane"/>
    <property type="evidence" value="ECO:0007669"/>
    <property type="project" value="TreeGrafter"/>
</dbReference>
<evidence type="ECO:0000313" key="7">
    <source>
        <dbReference type="EMBL" id="JAT08628.1"/>
    </source>
</evidence>
<evidence type="ECO:0008006" key="8">
    <source>
        <dbReference type="Google" id="ProtNLM"/>
    </source>
</evidence>
<keyword evidence="2" id="KW-0963">Cytoplasm</keyword>
<evidence type="ECO:0000259" key="5">
    <source>
        <dbReference type="PROSITE" id="PS50003"/>
    </source>
</evidence>
<keyword evidence="3" id="KW-0344">Guanine-nucleotide releasing factor</keyword>
<dbReference type="SUPFAM" id="SSF50729">
    <property type="entry name" value="PH domain-like"/>
    <property type="match status" value="1"/>
</dbReference>
<reference evidence="7" key="1">
    <citation type="submission" date="2015-11" db="EMBL/GenBank/DDBJ databases">
        <title>De novo transcriptome assembly of four potential Pierce s Disease insect vectors from Arizona vineyards.</title>
        <authorList>
            <person name="Tassone E.E."/>
        </authorList>
    </citation>
    <scope>NUCLEOTIDE SEQUENCE</scope>
</reference>
<dbReference type="PANTHER" id="PTHR22826">
    <property type="entry name" value="RHO GUANINE EXCHANGE FACTOR-RELATED"/>
    <property type="match status" value="1"/>
</dbReference>
<dbReference type="InterPro" id="IPR035899">
    <property type="entry name" value="DBL_dom_sf"/>
</dbReference>